<keyword evidence="1" id="KW-0812">Transmembrane</keyword>
<keyword evidence="3" id="KW-1185">Reference proteome</keyword>
<accession>C1F7C7</accession>
<sequence>MGQCARLFRASFNWRTDRQTLIKVTGIIVGKQERDASMVSTSQKGIAVKIARLAVMLFALAATAMPMMLAAQSAGGADNLPKVPVRKPTPAEAQKAMDAVKFLDAHDDDAVCGGFRATHFMAPPDIHGLLMVTYDAEVWLRSEDGHSAGDCAGIGKDDNGKKKIAGVINLAFLDRITVRRAYNINWAIDFHCDSTYCNENARGTIVLRPDISEQQADSLANAWRALVRGFGAPLVDENEF</sequence>
<evidence type="ECO:0000313" key="3">
    <source>
        <dbReference type="Proteomes" id="UP000002207"/>
    </source>
</evidence>
<proteinExistence type="predicted"/>
<evidence type="ECO:0000256" key="1">
    <source>
        <dbReference type="SAM" id="Phobius"/>
    </source>
</evidence>
<organism evidence="2 3">
    <name type="scientific">Acidobacterium capsulatum (strain ATCC 51196 / DSM 11244 / BCRC 80197 / JCM 7670 / NBRC 15755 / NCIMB 13165 / 161)</name>
    <dbReference type="NCBI Taxonomy" id="240015"/>
    <lineage>
        <taxon>Bacteria</taxon>
        <taxon>Pseudomonadati</taxon>
        <taxon>Acidobacteriota</taxon>
        <taxon>Terriglobia</taxon>
        <taxon>Terriglobales</taxon>
        <taxon>Acidobacteriaceae</taxon>
        <taxon>Acidobacterium</taxon>
    </lineage>
</organism>
<dbReference type="HOGENOM" id="CLU_1154427_0_0_0"/>
<reference evidence="2 3" key="1">
    <citation type="journal article" date="2009" name="Appl. Environ. Microbiol.">
        <title>Three genomes from the phylum Acidobacteria provide insight into the lifestyles of these microorganisms in soils.</title>
        <authorList>
            <person name="Ward N.L."/>
            <person name="Challacombe J.F."/>
            <person name="Janssen P.H."/>
            <person name="Henrissat B."/>
            <person name="Coutinho P.M."/>
            <person name="Wu M."/>
            <person name="Xie G."/>
            <person name="Haft D.H."/>
            <person name="Sait M."/>
            <person name="Badger J."/>
            <person name="Barabote R.D."/>
            <person name="Bradley B."/>
            <person name="Brettin T.S."/>
            <person name="Brinkac L.M."/>
            <person name="Bruce D."/>
            <person name="Creasy T."/>
            <person name="Daugherty S.C."/>
            <person name="Davidsen T.M."/>
            <person name="DeBoy R.T."/>
            <person name="Detter J.C."/>
            <person name="Dodson R.J."/>
            <person name="Durkin A.S."/>
            <person name="Ganapathy A."/>
            <person name="Gwinn-Giglio M."/>
            <person name="Han C.S."/>
            <person name="Khouri H."/>
            <person name="Kiss H."/>
            <person name="Kothari S.P."/>
            <person name="Madupu R."/>
            <person name="Nelson K.E."/>
            <person name="Nelson W.C."/>
            <person name="Paulsen I."/>
            <person name="Penn K."/>
            <person name="Ren Q."/>
            <person name="Rosovitz M.J."/>
            <person name="Selengut J.D."/>
            <person name="Shrivastava S."/>
            <person name="Sullivan S.A."/>
            <person name="Tapia R."/>
            <person name="Thompson L.S."/>
            <person name="Watkins K.L."/>
            <person name="Yang Q."/>
            <person name="Yu C."/>
            <person name="Zafar N."/>
            <person name="Zhou L."/>
            <person name="Kuske C.R."/>
        </authorList>
    </citation>
    <scope>NUCLEOTIDE SEQUENCE [LARGE SCALE GENOMIC DNA]</scope>
    <source>
        <strain evidence="3">ATCC 51196 / DSM 11244 / BCRC 80197 / JCM 7670 / NBRC 15755 / NCIMB 13165 / 161</strain>
    </source>
</reference>
<gene>
    <name evidence="2" type="ordered locus">ACP_1683</name>
</gene>
<feature type="transmembrane region" description="Helical" evidence="1">
    <location>
        <begin position="50"/>
        <end position="71"/>
    </location>
</feature>
<evidence type="ECO:0000313" key="2">
    <source>
        <dbReference type="EMBL" id="ACO33769.1"/>
    </source>
</evidence>
<dbReference type="AlphaFoldDB" id="C1F7C7"/>
<dbReference type="KEGG" id="aca:ACP_1683"/>
<dbReference type="InParanoid" id="C1F7C7"/>
<keyword evidence="1" id="KW-0472">Membrane</keyword>
<protein>
    <submittedName>
        <fullName evidence="2">Uncharacterized protein</fullName>
    </submittedName>
</protein>
<keyword evidence="1" id="KW-1133">Transmembrane helix</keyword>
<name>C1F7C7_ACIC5</name>
<dbReference type="EMBL" id="CP001472">
    <property type="protein sequence ID" value="ACO33769.1"/>
    <property type="molecule type" value="Genomic_DNA"/>
</dbReference>
<dbReference type="Proteomes" id="UP000002207">
    <property type="component" value="Chromosome"/>
</dbReference>